<evidence type="ECO:0000313" key="2">
    <source>
        <dbReference type="EMBL" id="MDQ0479839.1"/>
    </source>
</evidence>
<keyword evidence="1" id="KW-0472">Membrane</keyword>
<keyword evidence="1" id="KW-1133">Transmembrane helix</keyword>
<sequence>MVFPIKSMYKRLSVILLIILLISTILLIYQTNNIKKIHSSINIVENKLLKKREQIKIEQDKIYKLKQKKNQLF</sequence>
<keyword evidence="1" id="KW-0812">Transmembrane</keyword>
<protein>
    <submittedName>
        <fullName evidence="2">Cell division protein FtsL</fullName>
    </submittedName>
</protein>
<evidence type="ECO:0000313" key="3">
    <source>
        <dbReference type="Proteomes" id="UP001224418"/>
    </source>
</evidence>
<dbReference type="Proteomes" id="UP001224418">
    <property type="component" value="Unassembled WGS sequence"/>
</dbReference>
<name>A0ABU0JRZ1_HATLI</name>
<dbReference type="EMBL" id="JAUSWN010000012">
    <property type="protein sequence ID" value="MDQ0479839.1"/>
    <property type="molecule type" value="Genomic_DNA"/>
</dbReference>
<feature type="transmembrane region" description="Helical" evidence="1">
    <location>
        <begin position="12"/>
        <end position="29"/>
    </location>
</feature>
<keyword evidence="3" id="KW-1185">Reference proteome</keyword>
<reference evidence="2 3" key="1">
    <citation type="submission" date="2023-07" db="EMBL/GenBank/DDBJ databases">
        <title>Genomic Encyclopedia of Type Strains, Phase IV (KMG-IV): sequencing the most valuable type-strain genomes for metagenomic binning, comparative biology and taxonomic classification.</title>
        <authorList>
            <person name="Goeker M."/>
        </authorList>
    </citation>
    <scope>NUCLEOTIDE SEQUENCE [LARGE SCALE GENOMIC DNA]</scope>
    <source>
        <strain evidence="2 3">DSM 1400</strain>
    </source>
</reference>
<dbReference type="GO" id="GO:0051301">
    <property type="term" value="P:cell division"/>
    <property type="evidence" value="ECO:0007669"/>
    <property type="project" value="UniProtKB-KW"/>
</dbReference>
<keyword evidence="2" id="KW-0132">Cell division</keyword>
<organism evidence="2 3">
    <name type="scientific">Hathewaya limosa</name>
    <name type="common">Clostridium limosum</name>
    <dbReference type="NCBI Taxonomy" id="1536"/>
    <lineage>
        <taxon>Bacteria</taxon>
        <taxon>Bacillati</taxon>
        <taxon>Bacillota</taxon>
        <taxon>Clostridia</taxon>
        <taxon>Eubacteriales</taxon>
        <taxon>Clostridiaceae</taxon>
        <taxon>Hathewaya</taxon>
    </lineage>
</organism>
<gene>
    <name evidence="2" type="ORF">QOZ93_001581</name>
</gene>
<keyword evidence="2" id="KW-0131">Cell cycle</keyword>
<comment type="caution">
    <text evidence="2">The sequence shown here is derived from an EMBL/GenBank/DDBJ whole genome shotgun (WGS) entry which is preliminary data.</text>
</comment>
<proteinExistence type="predicted"/>
<evidence type="ECO:0000256" key="1">
    <source>
        <dbReference type="SAM" id="Phobius"/>
    </source>
</evidence>
<accession>A0ABU0JRZ1</accession>